<dbReference type="RefSeq" id="XP_047606345.1">
    <property type="nucleotide sequence ID" value="XM_047751164.1"/>
</dbReference>
<dbReference type="InParanoid" id="A0A080WJJ2"/>
<evidence type="ECO:0000313" key="2">
    <source>
        <dbReference type="Proteomes" id="UP000008864"/>
    </source>
</evidence>
<sequence length="148" mass="15931">MVNIMKSSLPFWELLVAFVLVSTVVTEGLIESVVSLELIPMANWRIKERRKTYPGSCWPISYSPHCRAPDKTIRTAPRLSLPVSQGPSSTSIASCCASVWCASARRSTTSTSWAGASKATFPLASLSTAHGGLCTVWDIEIATRALSG</sequence>
<reference evidence="2" key="1">
    <citation type="journal article" date="2012" name="MBio">
        <title>Comparative genome analysis of Trichophyton rubrum and related dermatophytes reveals candidate genes involved in infection.</title>
        <authorList>
            <person name="Martinez D.A."/>
            <person name="Oliver B.G."/>
            <person name="Graeser Y."/>
            <person name="Goldberg J.M."/>
            <person name="Li W."/>
            <person name="Martinez-Rossi N.M."/>
            <person name="Monod M."/>
            <person name="Shelest E."/>
            <person name="Barton R.C."/>
            <person name="Birch E."/>
            <person name="Brakhage A.A."/>
            <person name="Chen Z."/>
            <person name="Gurr S.J."/>
            <person name="Heiman D."/>
            <person name="Heitman J."/>
            <person name="Kosti I."/>
            <person name="Rossi A."/>
            <person name="Saif S."/>
            <person name="Samalova M."/>
            <person name="Saunders C.W."/>
            <person name="Shea T."/>
            <person name="Summerbell R.C."/>
            <person name="Xu J."/>
            <person name="Young S."/>
            <person name="Zeng Q."/>
            <person name="Birren B.W."/>
            <person name="Cuomo C.A."/>
            <person name="White T.C."/>
        </authorList>
    </citation>
    <scope>NUCLEOTIDE SEQUENCE [LARGE SCALE GENOMIC DNA]</scope>
    <source>
        <strain evidence="2">ATCC MYA-4607 / CBS 118892</strain>
    </source>
</reference>
<dbReference type="EMBL" id="GG700651">
    <property type="protein sequence ID" value="KFL61659.1"/>
    <property type="molecule type" value="Genomic_DNA"/>
</dbReference>
<name>A0A080WJJ2_TRIRC</name>
<organism evidence="1 2">
    <name type="scientific">Trichophyton rubrum (strain ATCC MYA-4607 / CBS 118892)</name>
    <name type="common">Athlete's foot fungus</name>
    <dbReference type="NCBI Taxonomy" id="559305"/>
    <lineage>
        <taxon>Eukaryota</taxon>
        <taxon>Fungi</taxon>
        <taxon>Dikarya</taxon>
        <taxon>Ascomycota</taxon>
        <taxon>Pezizomycotina</taxon>
        <taxon>Eurotiomycetes</taxon>
        <taxon>Eurotiomycetidae</taxon>
        <taxon>Onygenales</taxon>
        <taxon>Arthrodermataceae</taxon>
        <taxon>Trichophyton</taxon>
    </lineage>
</organism>
<evidence type="ECO:0000313" key="1">
    <source>
        <dbReference type="EMBL" id="KFL61659.1"/>
    </source>
</evidence>
<dbReference type="Proteomes" id="UP000008864">
    <property type="component" value="Unassembled WGS sequence"/>
</dbReference>
<dbReference type="GeneID" id="71777432"/>
<protein>
    <submittedName>
        <fullName evidence="1">Uncharacterized protein</fullName>
    </submittedName>
</protein>
<gene>
    <name evidence="1" type="ORF">TERG_12163</name>
</gene>
<dbReference type="VEuPathDB" id="FungiDB:TERG_12163"/>
<accession>A0A080WJJ2</accession>
<dbReference type="AlphaFoldDB" id="A0A080WJJ2"/>
<dbReference type="HOGENOM" id="CLU_1760103_0_0_1"/>
<proteinExistence type="predicted"/>
<keyword evidence="2" id="KW-1185">Reference proteome</keyword>